<organism evidence="3 4">
    <name type="scientific">Holothuria leucospilota</name>
    <name type="common">Black long sea cucumber</name>
    <name type="synonym">Mertensiothuria leucospilota</name>
    <dbReference type="NCBI Taxonomy" id="206669"/>
    <lineage>
        <taxon>Eukaryota</taxon>
        <taxon>Metazoa</taxon>
        <taxon>Echinodermata</taxon>
        <taxon>Eleutherozoa</taxon>
        <taxon>Echinozoa</taxon>
        <taxon>Holothuroidea</taxon>
        <taxon>Aspidochirotacea</taxon>
        <taxon>Aspidochirotida</taxon>
        <taxon>Holothuriidae</taxon>
        <taxon>Holothuria</taxon>
    </lineage>
</organism>
<gene>
    <name evidence="3" type="ORF">HOLleu_32265</name>
</gene>
<evidence type="ECO:0000256" key="1">
    <source>
        <dbReference type="SAM" id="MobiDB-lite"/>
    </source>
</evidence>
<evidence type="ECO:0000313" key="3">
    <source>
        <dbReference type="EMBL" id="KAJ8027194.1"/>
    </source>
</evidence>
<sequence length="79" mass="8683">MTARYTMDLEAMLFILLAFGGLLEVSTRKPEPFSCTSDAKGTRQNGKPFSRTSDATVSTQNTEPFSRTSNATGKWIQTS</sequence>
<keyword evidence="4" id="KW-1185">Reference proteome</keyword>
<feature type="region of interest" description="Disordered" evidence="1">
    <location>
        <begin position="30"/>
        <end position="79"/>
    </location>
</feature>
<evidence type="ECO:0000313" key="4">
    <source>
        <dbReference type="Proteomes" id="UP001152320"/>
    </source>
</evidence>
<proteinExistence type="predicted"/>
<accession>A0A9Q0YTS2</accession>
<dbReference type="EMBL" id="JAIZAY010000016">
    <property type="protein sequence ID" value="KAJ8027194.1"/>
    <property type="molecule type" value="Genomic_DNA"/>
</dbReference>
<evidence type="ECO:0008006" key="5">
    <source>
        <dbReference type="Google" id="ProtNLM"/>
    </source>
</evidence>
<name>A0A9Q0YTS2_HOLLE</name>
<evidence type="ECO:0000256" key="2">
    <source>
        <dbReference type="SAM" id="SignalP"/>
    </source>
</evidence>
<dbReference type="Proteomes" id="UP001152320">
    <property type="component" value="Chromosome 16"/>
</dbReference>
<reference evidence="3" key="1">
    <citation type="submission" date="2021-10" db="EMBL/GenBank/DDBJ databases">
        <title>Tropical sea cucumber genome reveals ecological adaptation and Cuvierian tubules defense mechanism.</title>
        <authorList>
            <person name="Chen T."/>
        </authorList>
    </citation>
    <scope>NUCLEOTIDE SEQUENCE</scope>
    <source>
        <strain evidence="3">Nanhai2018</strain>
        <tissue evidence="3">Muscle</tissue>
    </source>
</reference>
<keyword evidence="2" id="KW-0732">Signal</keyword>
<comment type="caution">
    <text evidence="3">The sequence shown here is derived from an EMBL/GenBank/DDBJ whole genome shotgun (WGS) entry which is preliminary data.</text>
</comment>
<feature type="compositionally biased region" description="Polar residues" evidence="1">
    <location>
        <begin position="34"/>
        <end position="79"/>
    </location>
</feature>
<feature type="chain" id="PRO_5040121618" description="Secreted protein" evidence="2">
    <location>
        <begin position="28"/>
        <end position="79"/>
    </location>
</feature>
<feature type="signal peptide" evidence="2">
    <location>
        <begin position="1"/>
        <end position="27"/>
    </location>
</feature>
<dbReference type="AlphaFoldDB" id="A0A9Q0YTS2"/>
<protein>
    <recommendedName>
        <fullName evidence="5">Secreted protein</fullName>
    </recommendedName>
</protein>